<dbReference type="Gene3D" id="3.40.1090.10">
    <property type="entry name" value="Cytosolic phospholipase A2 catalytic domain"/>
    <property type="match status" value="2"/>
</dbReference>
<dbReference type="Pfam" id="PF01734">
    <property type="entry name" value="Patatin"/>
    <property type="match status" value="1"/>
</dbReference>
<sequence>MEGTHTYVVKNQPPNCGNLITILSIDGGDIRGLIPATILAFLETQLQYLEVVLFSWQELDGEDARLVDYFDVIVGTSTGGLIATMLTAPNDKIRPMYAAKDIKPFYFENGPKIFPQKRQKTYKTLKVCFCFQTFKVKLFLEWLFIHKNHTKDQRMSFILLFLMLSIRFFFLLNYKLEQFFFCAEFCCFLAFWVLCTFFFWSKYYCHISWIIFLFKFLVLWLHISSNKLPFYLILIFFYHIRATKYVPAIGKNIKICSTQCHKNTNIHRKHMHACVCWYTNVRVFIQGICVPFNALVAISQVTKKVFQKDPDFFPMKPLDCGRFLVISIGAGSSKREEKYNNQMASKWRVFGWLLQGSSNPLIDIFLQASAEWLIIIYFFFSKLFIQRRAIFVFNIVFQQRSIRSINYFWFILDLVLQKISRLLFGILPENTGLEGRKLGIIDTEIFVGFKSKNHSQTVKRFRKIAYIRYGLSVLTLSDDELTGTTSSADDTTKENLEKLAKIGENLLNKTVSRVNLMTGLSEPIENGDTNADALKRFAKLLSDEKRLRQSKSQEMNKEMK</sequence>
<reference evidence="8" key="1">
    <citation type="journal article" date="2014" name="Science">
        <title>The coffee genome provides insight into the convergent evolution of caffeine biosynthesis.</title>
        <authorList>
            <person name="Denoeud F."/>
            <person name="Carretero-Paulet L."/>
            <person name="Dereeper A."/>
            <person name="Droc G."/>
            <person name="Guyot R."/>
            <person name="Pietrella M."/>
            <person name="Zheng C."/>
            <person name="Alberti A."/>
            <person name="Anthony F."/>
            <person name="Aprea G."/>
            <person name="Aury J.M."/>
            <person name="Bento P."/>
            <person name="Bernard M."/>
            <person name="Bocs S."/>
            <person name="Campa C."/>
            <person name="Cenci A."/>
            <person name="Combes M.C."/>
            <person name="Crouzillat D."/>
            <person name="Da Silva C."/>
            <person name="Daddiego L."/>
            <person name="De Bellis F."/>
            <person name="Dussert S."/>
            <person name="Garsmeur O."/>
            <person name="Gayraud T."/>
            <person name="Guignon V."/>
            <person name="Jahn K."/>
            <person name="Jamilloux V."/>
            <person name="Joet T."/>
            <person name="Labadie K."/>
            <person name="Lan T."/>
            <person name="Leclercq J."/>
            <person name="Lepelley M."/>
            <person name="Leroy T."/>
            <person name="Li L.T."/>
            <person name="Librado P."/>
            <person name="Lopez L."/>
            <person name="Munoz A."/>
            <person name="Noel B."/>
            <person name="Pallavicini A."/>
            <person name="Perrotta G."/>
            <person name="Poncet V."/>
            <person name="Pot D."/>
            <person name="Priyono X."/>
            <person name="Rigoreau M."/>
            <person name="Rouard M."/>
            <person name="Rozas J."/>
            <person name="Tranchant-Dubreuil C."/>
            <person name="VanBuren R."/>
            <person name="Zhang Q."/>
            <person name="Andrade A.C."/>
            <person name="Argout X."/>
            <person name="Bertrand B."/>
            <person name="de Kochko A."/>
            <person name="Graziosi G."/>
            <person name="Henry R.J."/>
            <person name="Jayarama X."/>
            <person name="Ming R."/>
            <person name="Nagai C."/>
            <person name="Rounsley S."/>
            <person name="Sankoff D."/>
            <person name="Giuliano G."/>
            <person name="Albert V.A."/>
            <person name="Wincker P."/>
            <person name="Lashermes P."/>
        </authorList>
    </citation>
    <scope>NUCLEOTIDE SEQUENCE [LARGE SCALE GENOMIC DNA]</scope>
    <source>
        <strain evidence="8">cv. DH200-94</strain>
    </source>
</reference>
<evidence type="ECO:0000256" key="1">
    <source>
        <dbReference type="ARBA" id="ARBA00010240"/>
    </source>
</evidence>
<comment type="domain">
    <text evidence="4">The nitrogen atoms of the two glycine residues in the GGXR motif define the oxyanion hole, and stabilize the oxyanion that forms during the nucleophilic attack by the catalytic serine during substrate cleavage.</text>
</comment>
<dbReference type="EMBL" id="HG739112">
    <property type="protein sequence ID" value="CDP07845.1"/>
    <property type="molecule type" value="Genomic_DNA"/>
</dbReference>
<dbReference type="InParanoid" id="A0A068UH02"/>
<comment type="caution">
    <text evidence="3">Lacks conserved residue(s) required for the propagation of feature annotation.</text>
</comment>
<dbReference type="Proteomes" id="UP000295252">
    <property type="component" value="Chromosome X"/>
</dbReference>
<evidence type="ECO:0000313" key="7">
    <source>
        <dbReference type="EMBL" id="CDP07845.1"/>
    </source>
</evidence>
<keyword evidence="5" id="KW-0472">Membrane</keyword>
<dbReference type="STRING" id="49390.A0A068UH02"/>
<evidence type="ECO:0000256" key="5">
    <source>
        <dbReference type="SAM" id="Phobius"/>
    </source>
</evidence>
<dbReference type="PANTHER" id="PTHR32176:SF92">
    <property type="entry name" value="XYLOSE ISOMERASE"/>
    <property type="match status" value="1"/>
</dbReference>
<gene>
    <name evidence="7" type="ORF">GSCOC_T00025298001</name>
</gene>
<organism evidence="7 8">
    <name type="scientific">Coffea canephora</name>
    <name type="common">Robusta coffee</name>
    <dbReference type="NCBI Taxonomy" id="49390"/>
    <lineage>
        <taxon>Eukaryota</taxon>
        <taxon>Viridiplantae</taxon>
        <taxon>Streptophyta</taxon>
        <taxon>Embryophyta</taxon>
        <taxon>Tracheophyta</taxon>
        <taxon>Spermatophyta</taxon>
        <taxon>Magnoliopsida</taxon>
        <taxon>eudicotyledons</taxon>
        <taxon>Gunneridae</taxon>
        <taxon>Pentapetalae</taxon>
        <taxon>asterids</taxon>
        <taxon>lamiids</taxon>
        <taxon>Gentianales</taxon>
        <taxon>Rubiaceae</taxon>
        <taxon>Ixoroideae</taxon>
        <taxon>Gardenieae complex</taxon>
        <taxon>Bertiereae - Coffeeae clade</taxon>
        <taxon>Coffeeae</taxon>
        <taxon>Coffea</taxon>
    </lineage>
</organism>
<dbReference type="PhylomeDB" id="A0A068UH02"/>
<dbReference type="PANTHER" id="PTHR32176">
    <property type="entry name" value="XYLOSE ISOMERASE"/>
    <property type="match status" value="1"/>
</dbReference>
<dbReference type="AlphaFoldDB" id="A0A068UH02"/>
<feature type="transmembrane region" description="Helical" evidence="5">
    <location>
        <begin position="364"/>
        <end position="385"/>
    </location>
</feature>
<keyword evidence="4" id="KW-0378">Hydrolase</keyword>
<dbReference type="Gramene" id="CDP07845">
    <property type="protein sequence ID" value="CDP07845"/>
    <property type="gene ID" value="GSCOC_T00025298001"/>
</dbReference>
<dbReference type="EC" id="3.1.1.-" evidence="4"/>
<evidence type="ECO:0000259" key="6">
    <source>
        <dbReference type="PROSITE" id="PS51635"/>
    </source>
</evidence>
<feature type="short sequence motif" description="GXSXG" evidence="3">
    <location>
        <begin position="75"/>
        <end position="79"/>
    </location>
</feature>
<evidence type="ECO:0000313" key="8">
    <source>
        <dbReference type="Proteomes" id="UP000295252"/>
    </source>
</evidence>
<keyword evidence="2 4" id="KW-0443">Lipid metabolism</keyword>
<evidence type="ECO:0000256" key="3">
    <source>
        <dbReference type="PROSITE-ProRule" id="PRU01161"/>
    </source>
</evidence>
<dbReference type="PROSITE" id="PS51635">
    <property type="entry name" value="PNPLA"/>
    <property type="match status" value="1"/>
</dbReference>
<feature type="domain" description="PNPLA" evidence="6">
    <location>
        <begin position="23"/>
        <end position="234"/>
    </location>
</feature>
<dbReference type="InterPro" id="IPR016035">
    <property type="entry name" value="Acyl_Trfase/lysoPLipase"/>
</dbReference>
<feature type="transmembrane region" description="Helical" evidence="5">
    <location>
        <begin position="178"/>
        <end position="200"/>
    </location>
</feature>
<evidence type="ECO:0000256" key="2">
    <source>
        <dbReference type="ARBA" id="ARBA00023098"/>
    </source>
</evidence>
<dbReference type="GO" id="GO:0047372">
    <property type="term" value="F:monoacylglycerol lipase activity"/>
    <property type="evidence" value="ECO:0007669"/>
    <property type="project" value="TreeGrafter"/>
</dbReference>
<comment type="function">
    <text evidence="4">Lipolytic acyl hydrolase (LAH).</text>
</comment>
<keyword evidence="5" id="KW-1133">Transmembrane helix</keyword>
<dbReference type="SUPFAM" id="SSF52151">
    <property type="entry name" value="FabD/lysophospholipase-like"/>
    <property type="match status" value="1"/>
</dbReference>
<name>A0A068UH02_COFCA</name>
<comment type="similarity">
    <text evidence="1 4">Belongs to the patatin family.</text>
</comment>
<proteinExistence type="inferred from homology"/>
<protein>
    <recommendedName>
        <fullName evidence="4">Patatin</fullName>
        <ecNumber evidence="4">3.1.1.-</ecNumber>
    </recommendedName>
</protein>
<dbReference type="GO" id="GO:0016042">
    <property type="term" value="P:lipid catabolic process"/>
    <property type="evidence" value="ECO:0007669"/>
    <property type="project" value="UniProtKB-KW"/>
</dbReference>
<keyword evidence="4" id="KW-0442">Lipid degradation</keyword>
<evidence type="ECO:0000256" key="4">
    <source>
        <dbReference type="RuleBase" id="RU361262"/>
    </source>
</evidence>
<dbReference type="GO" id="GO:0004620">
    <property type="term" value="F:phospholipase activity"/>
    <property type="evidence" value="ECO:0007669"/>
    <property type="project" value="TreeGrafter"/>
</dbReference>
<keyword evidence="5" id="KW-0812">Transmembrane</keyword>
<dbReference type="InterPro" id="IPR002641">
    <property type="entry name" value="PNPLA_dom"/>
</dbReference>
<keyword evidence="8" id="KW-1185">Reference proteome</keyword>
<feature type="transmembrane region" description="Helical" evidence="5">
    <location>
        <begin position="155"/>
        <end position="172"/>
    </location>
</feature>
<accession>A0A068UH02</accession>